<dbReference type="CDD" id="cd03586">
    <property type="entry name" value="PolY_Pol_IV_kappa"/>
    <property type="match status" value="1"/>
</dbReference>
<gene>
    <name evidence="17" type="primary">dinB</name>
    <name evidence="19" type="ORF">HHL25_07715</name>
</gene>
<dbReference type="InterPro" id="IPR043502">
    <property type="entry name" value="DNA/RNA_pol_sf"/>
</dbReference>
<evidence type="ECO:0000256" key="10">
    <source>
        <dbReference type="ARBA" id="ARBA00022763"/>
    </source>
</evidence>
<evidence type="ECO:0000313" key="20">
    <source>
        <dbReference type="Proteomes" id="UP000541470"/>
    </source>
</evidence>
<evidence type="ECO:0000313" key="19">
    <source>
        <dbReference type="EMBL" id="NML74007.1"/>
    </source>
</evidence>
<feature type="binding site" evidence="17">
    <location>
        <position position="49"/>
    </location>
    <ligand>
        <name>Mg(2+)</name>
        <dbReference type="ChEBI" id="CHEBI:18420"/>
    </ligand>
</feature>
<comment type="similarity">
    <text evidence="2 17">Belongs to the DNA polymerase type-Y family.</text>
</comment>
<dbReference type="HAMAP" id="MF_01113">
    <property type="entry name" value="DNApol_IV"/>
    <property type="match status" value="1"/>
</dbReference>
<keyword evidence="5 17" id="KW-0963">Cytoplasm</keyword>
<comment type="subcellular location">
    <subcellularLocation>
        <location evidence="1 17">Cytoplasm</location>
    </subcellularLocation>
</comment>
<evidence type="ECO:0000256" key="15">
    <source>
        <dbReference type="ARBA" id="ARBA00025589"/>
    </source>
</evidence>
<dbReference type="SUPFAM" id="SSF56672">
    <property type="entry name" value="DNA/RNA polymerases"/>
    <property type="match status" value="1"/>
</dbReference>
<dbReference type="Pfam" id="PF21999">
    <property type="entry name" value="IMS_HHH_1"/>
    <property type="match status" value="1"/>
</dbReference>
<evidence type="ECO:0000256" key="7">
    <source>
        <dbReference type="ARBA" id="ARBA00022695"/>
    </source>
</evidence>
<dbReference type="InterPro" id="IPR022880">
    <property type="entry name" value="DNApol_IV"/>
</dbReference>
<proteinExistence type="inferred from homology"/>
<feature type="active site" evidence="17">
    <location>
        <position position="143"/>
    </location>
</feature>
<keyword evidence="11 17" id="KW-0460">Magnesium</keyword>
<protein>
    <recommendedName>
        <fullName evidence="17">DNA polymerase IV</fullName>
        <shortName evidence="17">Pol IV</shortName>
        <ecNumber evidence="17">2.7.7.7</ecNumber>
    </recommendedName>
</protein>
<dbReference type="PANTHER" id="PTHR11076">
    <property type="entry name" value="DNA REPAIR POLYMERASE UMUC / TRANSFERASE FAMILY MEMBER"/>
    <property type="match status" value="1"/>
</dbReference>
<keyword evidence="9 17" id="KW-0479">Metal-binding</keyword>
<dbReference type="Pfam" id="PF11799">
    <property type="entry name" value="IMS_C"/>
    <property type="match status" value="1"/>
</dbReference>
<keyword evidence="7 17" id="KW-0548">Nucleotidyltransferase</keyword>
<evidence type="ECO:0000256" key="12">
    <source>
        <dbReference type="ARBA" id="ARBA00022932"/>
    </source>
</evidence>
<evidence type="ECO:0000256" key="5">
    <source>
        <dbReference type="ARBA" id="ARBA00022490"/>
    </source>
</evidence>
<dbReference type="InterPro" id="IPR036775">
    <property type="entry name" value="DNA_pol_Y-fam_lit_finger_sf"/>
</dbReference>
<keyword evidence="14 17" id="KW-0234">DNA repair</keyword>
<evidence type="ECO:0000256" key="8">
    <source>
        <dbReference type="ARBA" id="ARBA00022705"/>
    </source>
</evidence>
<dbReference type="SUPFAM" id="SSF100879">
    <property type="entry name" value="Lesion bypass DNA polymerase (Y-family), little finger domain"/>
    <property type="match status" value="1"/>
</dbReference>
<dbReference type="Gene3D" id="3.40.1170.60">
    <property type="match status" value="1"/>
</dbReference>
<comment type="subunit">
    <text evidence="3 17">Monomer.</text>
</comment>
<reference evidence="19 20" key="1">
    <citation type="submission" date="2020-04" db="EMBL/GenBank/DDBJ databases">
        <title>Rhizobium sp. S-51 isolated from soil.</title>
        <authorList>
            <person name="Dahal R.H."/>
        </authorList>
    </citation>
    <scope>NUCLEOTIDE SEQUENCE [LARGE SCALE GENOMIC DNA]</scope>
    <source>
        <strain evidence="19 20">S-51</strain>
    </source>
</reference>
<dbReference type="FunFam" id="1.10.150.20:FF:000094">
    <property type="entry name" value="DNA polymerase IV"/>
    <property type="match status" value="1"/>
</dbReference>
<dbReference type="Gene3D" id="3.30.70.270">
    <property type="match status" value="1"/>
</dbReference>
<dbReference type="FunFam" id="3.30.1490.100:FF:000004">
    <property type="entry name" value="DNA polymerase IV"/>
    <property type="match status" value="1"/>
</dbReference>
<dbReference type="InterPro" id="IPR050116">
    <property type="entry name" value="DNA_polymerase-Y"/>
</dbReference>
<dbReference type="AlphaFoldDB" id="A0A7Y0FV30"/>
<dbReference type="FunFam" id="3.40.1170.60:FF:000001">
    <property type="entry name" value="DNA polymerase IV"/>
    <property type="match status" value="1"/>
</dbReference>
<dbReference type="EMBL" id="JABBGK010000001">
    <property type="protein sequence ID" value="NML74007.1"/>
    <property type="molecule type" value="Genomic_DNA"/>
</dbReference>
<keyword evidence="13 17" id="KW-0238">DNA-binding</keyword>
<keyword evidence="10 17" id="KW-0227">DNA damage</keyword>
<feature type="binding site" evidence="17">
    <location>
        <position position="142"/>
    </location>
    <ligand>
        <name>Mg(2+)</name>
        <dbReference type="ChEBI" id="CHEBI:18420"/>
    </ligand>
</feature>
<keyword evidence="4 17" id="KW-0515">Mutator protein</keyword>
<dbReference type="NCBIfam" id="NF002751">
    <property type="entry name" value="PRK02794.1"/>
    <property type="match status" value="1"/>
</dbReference>
<evidence type="ECO:0000256" key="13">
    <source>
        <dbReference type="ARBA" id="ARBA00023125"/>
    </source>
</evidence>
<dbReference type="InterPro" id="IPR017961">
    <property type="entry name" value="DNA_pol_Y-fam_little_finger"/>
</dbReference>
<dbReference type="GO" id="GO:0005829">
    <property type="term" value="C:cytosol"/>
    <property type="evidence" value="ECO:0007669"/>
    <property type="project" value="TreeGrafter"/>
</dbReference>
<organism evidence="19 20">
    <name type="scientific">Rhizobium terricola</name>
    <dbReference type="NCBI Taxonomy" id="2728849"/>
    <lineage>
        <taxon>Bacteria</taxon>
        <taxon>Pseudomonadati</taxon>
        <taxon>Pseudomonadota</taxon>
        <taxon>Alphaproteobacteria</taxon>
        <taxon>Hyphomicrobiales</taxon>
        <taxon>Rhizobiaceae</taxon>
        <taxon>Rhizobium/Agrobacterium group</taxon>
        <taxon>Rhizobium</taxon>
    </lineage>
</organism>
<comment type="caution">
    <text evidence="19">The sequence shown here is derived from an EMBL/GenBank/DDBJ whole genome shotgun (WGS) entry which is preliminary data.</text>
</comment>
<keyword evidence="8 17" id="KW-0235">DNA replication</keyword>
<comment type="function">
    <text evidence="15 17">Poorly processive, error-prone DNA polymerase involved in untargeted mutagenesis. Copies undamaged DNA at stalled replication forks, which arise in vivo from mismatched or misaligned primer ends. These misaligned primers can be extended by PolIV. Exhibits no 3'-5' exonuclease (proofreading) activity. May be involved in translesional synthesis, in conjunction with the beta clamp from PolIII.</text>
</comment>
<evidence type="ECO:0000256" key="2">
    <source>
        <dbReference type="ARBA" id="ARBA00010945"/>
    </source>
</evidence>
<dbReference type="EC" id="2.7.7.7" evidence="17"/>
<keyword evidence="12 17" id="KW-0239">DNA-directed DNA polymerase</keyword>
<dbReference type="PANTHER" id="PTHR11076:SF33">
    <property type="entry name" value="DNA POLYMERASE KAPPA"/>
    <property type="match status" value="1"/>
</dbReference>
<evidence type="ECO:0000256" key="6">
    <source>
        <dbReference type="ARBA" id="ARBA00022679"/>
    </source>
</evidence>
<evidence type="ECO:0000256" key="11">
    <source>
        <dbReference type="ARBA" id="ARBA00022842"/>
    </source>
</evidence>
<dbReference type="Pfam" id="PF00817">
    <property type="entry name" value="IMS"/>
    <property type="match status" value="1"/>
</dbReference>
<keyword evidence="6 17" id="KW-0808">Transferase</keyword>
<accession>A0A7Y0FV30</accession>
<comment type="catalytic activity">
    <reaction evidence="16 17">
        <text>DNA(n) + a 2'-deoxyribonucleoside 5'-triphosphate = DNA(n+1) + diphosphate</text>
        <dbReference type="Rhea" id="RHEA:22508"/>
        <dbReference type="Rhea" id="RHEA-COMP:17339"/>
        <dbReference type="Rhea" id="RHEA-COMP:17340"/>
        <dbReference type="ChEBI" id="CHEBI:33019"/>
        <dbReference type="ChEBI" id="CHEBI:61560"/>
        <dbReference type="ChEBI" id="CHEBI:173112"/>
        <dbReference type="EC" id="2.7.7.7"/>
    </reaction>
</comment>
<evidence type="ECO:0000256" key="4">
    <source>
        <dbReference type="ARBA" id="ARBA00022457"/>
    </source>
</evidence>
<feature type="domain" description="UmuC" evidence="18">
    <location>
        <begin position="45"/>
        <end position="225"/>
    </location>
</feature>
<name>A0A7Y0FV30_9HYPH</name>
<evidence type="ECO:0000256" key="3">
    <source>
        <dbReference type="ARBA" id="ARBA00011245"/>
    </source>
</evidence>
<dbReference type="GO" id="GO:0009432">
    <property type="term" value="P:SOS response"/>
    <property type="evidence" value="ECO:0007669"/>
    <property type="project" value="TreeGrafter"/>
</dbReference>
<dbReference type="GO" id="GO:0042276">
    <property type="term" value="P:error-prone translesion synthesis"/>
    <property type="evidence" value="ECO:0007669"/>
    <property type="project" value="TreeGrafter"/>
</dbReference>
<evidence type="ECO:0000256" key="14">
    <source>
        <dbReference type="ARBA" id="ARBA00023204"/>
    </source>
</evidence>
<keyword evidence="20" id="KW-1185">Reference proteome</keyword>
<feature type="site" description="Substrate discrimination" evidence="17">
    <location>
        <position position="54"/>
    </location>
</feature>
<dbReference type="GO" id="GO:0003684">
    <property type="term" value="F:damaged DNA binding"/>
    <property type="evidence" value="ECO:0007669"/>
    <property type="project" value="InterPro"/>
</dbReference>
<dbReference type="PROSITE" id="PS50173">
    <property type="entry name" value="UMUC"/>
    <property type="match status" value="1"/>
</dbReference>
<evidence type="ECO:0000256" key="1">
    <source>
        <dbReference type="ARBA" id="ARBA00004496"/>
    </source>
</evidence>
<dbReference type="Gene3D" id="1.10.150.20">
    <property type="entry name" value="5' to 3' exonuclease, C-terminal subdomain"/>
    <property type="match status" value="1"/>
</dbReference>
<evidence type="ECO:0000256" key="17">
    <source>
        <dbReference type="HAMAP-Rule" id="MF_01113"/>
    </source>
</evidence>
<dbReference type="Gene3D" id="3.30.1490.100">
    <property type="entry name" value="DNA polymerase, Y-family, little finger domain"/>
    <property type="match status" value="1"/>
</dbReference>
<dbReference type="GO" id="GO:0006281">
    <property type="term" value="P:DNA repair"/>
    <property type="evidence" value="ECO:0007669"/>
    <property type="project" value="UniProtKB-UniRule"/>
</dbReference>
<dbReference type="GO" id="GO:0000287">
    <property type="term" value="F:magnesium ion binding"/>
    <property type="evidence" value="ECO:0007669"/>
    <property type="project" value="UniProtKB-UniRule"/>
</dbReference>
<dbReference type="GO" id="GO:0006261">
    <property type="term" value="P:DNA-templated DNA replication"/>
    <property type="evidence" value="ECO:0007669"/>
    <property type="project" value="UniProtKB-UniRule"/>
</dbReference>
<evidence type="ECO:0000259" key="18">
    <source>
        <dbReference type="PROSITE" id="PS50173"/>
    </source>
</evidence>
<evidence type="ECO:0000256" key="16">
    <source>
        <dbReference type="ARBA" id="ARBA00049244"/>
    </source>
</evidence>
<comment type="cofactor">
    <cofactor evidence="17">
        <name>Mg(2+)</name>
        <dbReference type="ChEBI" id="CHEBI:18420"/>
    </cofactor>
    <text evidence="17">Binds 2 magnesium ions per subunit.</text>
</comment>
<dbReference type="InterPro" id="IPR001126">
    <property type="entry name" value="UmuC"/>
</dbReference>
<dbReference type="InterPro" id="IPR053848">
    <property type="entry name" value="IMS_HHH_1"/>
</dbReference>
<sequence>MTTDNTQSPGFCRDCLKAQPDERRRCVACGSPRLVYHPELNQLTLAHIDCDAFYAAVEKRDNPDLVDKPVIIGGGKRGVVSTACYIARIHGVRSAMPMFKALEACPQAIVIRPDMEKYARVGRQVRAMMEELTPLVQPLSIDEAFLELKGTERLHHDPAARVLARFARRVEQEVGITVSVGLSYCKFLAKVASDLQKPRGFSVIGEAEALDFLAPRPVTTIWGVGKAFAATLERDGIRTVGQLQTMEEGDLMRRYGSMGQRLFRLSRGIDDREVHLNEAAKSVSAETTFFDDISSHEELVPHLRALSEKVAWRLKRSGIAGQTVVLKLKTADFKGRTRNRRLDDPTQLADKIFRTGLGLLERETDGTRFRLIGIGVSDLQDEALADPPDLVDEQSQRRAAAEAAMDKLREKFGKGSVQTGYTFGRDK</sequence>
<dbReference type="InterPro" id="IPR043128">
    <property type="entry name" value="Rev_trsase/Diguanyl_cyclase"/>
</dbReference>
<evidence type="ECO:0000256" key="9">
    <source>
        <dbReference type="ARBA" id="ARBA00022723"/>
    </source>
</evidence>
<dbReference type="Proteomes" id="UP000541470">
    <property type="component" value="Unassembled WGS sequence"/>
</dbReference>
<dbReference type="GO" id="GO:0003887">
    <property type="term" value="F:DNA-directed DNA polymerase activity"/>
    <property type="evidence" value="ECO:0007669"/>
    <property type="project" value="UniProtKB-UniRule"/>
</dbReference>
<dbReference type="NCBIfam" id="NF002677">
    <property type="entry name" value="PRK02406.1"/>
    <property type="match status" value="1"/>
</dbReference>